<dbReference type="Proteomes" id="UP001379235">
    <property type="component" value="Unassembled WGS sequence"/>
</dbReference>
<organism evidence="1 2">
    <name type="scientific">Novosphingobium aquae</name>
    <dbReference type="NCBI Taxonomy" id="3133435"/>
    <lineage>
        <taxon>Bacteria</taxon>
        <taxon>Pseudomonadati</taxon>
        <taxon>Pseudomonadota</taxon>
        <taxon>Alphaproteobacteria</taxon>
        <taxon>Sphingomonadales</taxon>
        <taxon>Sphingomonadaceae</taxon>
        <taxon>Novosphingobium</taxon>
    </lineage>
</organism>
<keyword evidence="2" id="KW-1185">Reference proteome</keyword>
<dbReference type="Pfam" id="PF00378">
    <property type="entry name" value="ECH_1"/>
    <property type="match status" value="1"/>
</dbReference>
<name>A0ABU8S7U5_9SPHN</name>
<gene>
    <name evidence="1" type="ORF">WG900_08865</name>
</gene>
<dbReference type="PANTHER" id="PTHR11941:SF54">
    <property type="entry name" value="ENOYL-COA HYDRATASE, MITOCHONDRIAL"/>
    <property type="match status" value="1"/>
</dbReference>
<dbReference type="CDD" id="cd06558">
    <property type="entry name" value="crotonase-like"/>
    <property type="match status" value="1"/>
</dbReference>
<proteinExistence type="predicted"/>
<dbReference type="RefSeq" id="WP_339966424.1">
    <property type="nucleotide sequence ID" value="NZ_JBBHJY010000003.1"/>
</dbReference>
<reference evidence="1 2" key="1">
    <citation type="submission" date="2024-03" db="EMBL/GenBank/DDBJ databases">
        <authorList>
            <person name="Jo J.-H."/>
        </authorList>
    </citation>
    <scope>NUCLEOTIDE SEQUENCE [LARGE SCALE GENOMIC DNA]</scope>
    <source>
        <strain evidence="1 2">AS3R-12</strain>
    </source>
</reference>
<dbReference type="EMBL" id="JBBHJY010000003">
    <property type="protein sequence ID" value="MEJ6010032.1"/>
    <property type="molecule type" value="Genomic_DNA"/>
</dbReference>
<dbReference type="SUPFAM" id="SSF52096">
    <property type="entry name" value="ClpP/crotonase"/>
    <property type="match status" value="1"/>
</dbReference>
<protein>
    <submittedName>
        <fullName evidence="1">Enoyl-CoA hydratase/isomerase family protein</fullName>
    </submittedName>
</protein>
<evidence type="ECO:0000313" key="2">
    <source>
        <dbReference type="Proteomes" id="UP001379235"/>
    </source>
</evidence>
<accession>A0ABU8S7U5</accession>
<evidence type="ECO:0000313" key="1">
    <source>
        <dbReference type="EMBL" id="MEJ6010032.1"/>
    </source>
</evidence>
<dbReference type="Gene3D" id="3.90.226.10">
    <property type="entry name" value="2-enoyl-CoA Hydratase, Chain A, domain 1"/>
    <property type="match status" value="1"/>
</dbReference>
<dbReference type="PANTHER" id="PTHR11941">
    <property type="entry name" value="ENOYL-COA HYDRATASE-RELATED"/>
    <property type="match status" value="1"/>
</dbReference>
<sequence>MAIGESISAALDWADVVVPNRQSAERIADNVSANPHAARVIVGLLRALPKMSLADGLEMESLAYGVLQAGGEFQAWLDKRGPMKGSAPGNVRSVRVDETLQLELDRPEADNAIDVSMRDGLSEMLQLAAIDTTIRRIVLTGAGRSFSLGADLAEFGMTRDPAKAHAIRQQTLPAHWAARCGDRMEVHVQGACVGSGLELAAFAGRILAGPRAWFQMPELAMGLLPGAGGCVSLTRRIGQHRTAELILSGRRLNAREALSWGLVDELAADEGGANEV</sequence>
<dbReference type="InterPro" id="IPR029045">
    <property type="entry name" value="ClpP/crotonase-like_dom_sf"/>
</dbReference>
<dbReference type="InterPro" id="IPR001753">
    <property type="entry name" value="Enoyl-CoA_hydra/iso"/>
</dbReference>
<comment type="caution">
    <text evidence="1">The sequence shown here is derived from an EMBL/GenBank/DDBJ whole genome shotgun (WGS) entry which is preliminary data.</text>
</comment>